<evidence type="ECO:0000313" key="18">
    <source>
        <dbReference type="Proteomes" id="UP000323425"/>
    </source>
</evidence>
<dbReference type="SMART" id="SM00304">
    <property type="entry name" value="HAMP"/>
    <property type="match status" value="1"/>
</dbReference>
<dbReference type="PROSITE" id="PS50885">
    <property type="entry name" value="HAMP"/>
    <property type="match status" value="1"/>
</dbReference>
<dbReference type="PANTHER" id="PTHR24421">
    <property type="entry name" value="NITRATE/NITRITE SENSOR PROTEIN NARX-RELATED"/>
    <property type="match status" value="1"/>
</dbReference>
<feature type="transmembrane region" description="Helical" evidence="15">
    <location>
        <begin position="207"/>
        <end position="225"/>
    </location>
</feature>
<keyword evidence="6 14" id="KW-0808">Transferase</keyword>
<comment type="subcellular location">
    <subcellularLocation>
        <location evidence="2">Cell inner membrane</location>
        <topology evidence="2">Multi-pass membrane protein</topology>
    </subcellularLocation>
</comment>
<proteinExistence type="predicted"/>
<keyword evidence="10 14" id="KW-0067">ATP-binding</keyword>
<keyword evidence="13 14" id="KW-0472">Membrane</keyword>
<dbReference type="GO" id="GO:0005886">
    <property type="term" value="C:plasma membrane"/>
    <property type="evidence" value="ECO:0007669"/>
    <property type="project" value="UniProtKB-SubCell"/>
</dbReference>
<evidence type="ECO:0000256" key="5">
    <source>
        <dbReference type="ARBA" id="ARBA00022553"/>
    </source>
</evidence>
<feature type="domain" description="HAMP" evidence="16">
    <location>
        <begin position="229"/>
        <end position="281"/>
    </location>
</feature>
<evidence type="ECO:0000259" key="16">
    <source>
        <dbReference type="PROSITE" id="PS50885"/>
    </source>
</evidence>
<evidence type="ECO:0000256" key="8">
    <source>
        <dbReference type="ARBA" id="ARBA00022741"/>
    </source>
</evidence>
<dbReference type="Pfam" id="PF00672">
    <property type="entry name" value="HAMP"/>
    <property type="match status" value="1"/>
</dbReference>
<evidence type="ECO:0000256" key="1">
    <source>
        <dbReference type="ARBA" id="ARBA00000085"/>
    </source>
</evidence>
<keyword evidence="11 15" id="KW-1133">Transmembrane helix</keyword>
<evidence type="ECO:0000256" key="6">
    <source>
        <dbReference type="ARBA" id="ARBA00022679"/>
    </source>
</evidence>
<keyword evidence="12 14" id="KW-0902">Two-component regulatory system</keyword>
<dbReference type="InterPro" id="IPR036890">
    <property type="entry name" value="HATPase_C_sf"/>
</dbReference>
<dbReference type="InterPro" id="IPR029095">
    <property type="entry name" value="NarX-like_N"/>
</dbReference>
<dbReference type="CDD" id="cd06225">
    <property type="entry name" value="HAMP"/>
    <property type="match status" value="1"/>
</dbReference>
<evidence type="ECO:0000256" key="13">
    <source>
        <dbReference type="ARBA" id="ARBA00023136"/>
    </source>
</evidence>
<keyword evidence="5" id="KW-0597">Phosphoprotein</keyword>
<dbReference type="InterPro" id="IPR003594">
    <property type="entry name" value="HATPase_dom"/>
</dbReference>
<dbReference type="Pfam" id="PF13675">
    <property type="entry name" value="PilJ"/>
    <property type="match status" value="1"/>
</dbReference>
<dbReference type="EMBL" id="VTFH01000001">
    <property type="protein sequence ID" value="KAA8562199.1"/>
    <property type="molecule type" value="Genomic_DNA"/>
</dbReference>
<dbReference type="Gene3D" id="1.20.5.1930">
    <property type="match status" value="1"/>
</dbReference>
<sequence>MDWSLVPVFSRGRVCRQFFRGSAPGIAVFQPFLPFLVPPCRRLPPFDYAAVFSWLRSSLPARAGLAVILIAILALASSLSAGLIAWFSQGDAAAINTAGSVRMETYHLSWKLAAGAPADEIDSITQSLQGRLDSQSLKAVLEDGPRSALLQSYQQIQQRWHDDLRPALARGDAALFQASAPGFVEQLNQFVSLLQQQSEHKQGWQQGIQGLALFSTLIILLIGLYELQYGVVNPLQELVQATRRFRDGDFKTRVNHRSEDELGQLALSFNTMAETIEASHRTLESQVRLKTLNLQQANAALELLYQSSRSLATRLANAEGLDELIRRFQKRLPGLRLSLCLQGHFLAPAQQMLALHGGDSRNVCAIGDCATCQKHKVAPPQVFSISNQGSELGELKAHFIDGHAPQDWEKQLIQALANLIGTSLSLKRQREQDHRLLLLDERTIIARELHDSLAQALSYMKLQVSRMQTLIRRGEPVETLATVTAELRDGLNNAYRQLRELLTTFRLQIHDAGLVQELQDTAEEFSRRGEFQVHLHVDALAFQLSASEQIHLLQITREALSNCLRHAHAQNAWLQLRQEGETVSLCIEDDGRGFCGDVDQREHHGLTIMDERARSLHGQLDIGPREPQGTRVQLRFHPEFLGQPLQGTHA</sequence>
<dbReference type="SUPFAM" id="SSF55874">
    <property type="entry name" value="ATPase domain of HSP90 chaperone/DNA topoisomerase II/histidine kinase"/>
    <property type="match status" value="1"/>
</dbReference>
<dbReference type="CDD" id="cd16917">
    <property type="entry name" value="HATPase_UhpB-NarQ-NarX-like"/>
    <property type="match status" value="1"/>
</dbReference>
<protein>
    <recommendedName>
        <fullName evidence="14">Sensor protein</fullName>
        <ecNumber evidence="14">2.7.13.3</ecNumber>
    </recommendedName>
</protein>
<dbReference type="Gene3D" id="6.10.340.10">
    <property type="match status" value="1"/>
</dbReference>
<dbReference type="EC" id="2.7.13.3" evidence="14"/>
<evidence type="ECO:0000256" key="2">
    <source>
        <dbReference type="ARBA" id="ARBA00004429"/>
    </source>
</evidence>
<dbReference type="InterPro" id="IPR050482">
    <property type="entry name" value="Sensor_HK_TwoCompSys"/>
</dbReference>
<dbReference type="Pfam" id="PF02518">
    <property type="entry name" value="HATPase_c"/>
    <property type="match status" value="1"/>
</dbReference>
<dbReference type="Gene3D" id="1.20.120.960">
    <property type="entry name" value="Histidine kinase NarX, sensor domain"/>
    <property type="match status" value="1"/>
</dbReference>
<evidence type="ECO:0000256" key="3">
    <source>
        <dbReference type="ARBA" id="ARBA00022475"/>
    </source>
</evidence>
<evidence type="ECO:0000256" key="12">
    <source>
        <dbReference type="ARBA" id="ARBA00023012"/>
    </source>
</evidence>
<dbReference type="GO" id="GO:0046983">
    <property type="term" value="F:protein dimerization activity"/>
    <property type="evidence" value="ECO:0007669"/>
    <property type="project" value="UniProtKB-UniRule"/>
</dbReference>
<name>A0A5M9J211_9PSED</name>
<comment type="caution">
    <text evidence="17">The sequence shown here is derived from an EMBL/GenBank/DDBJ whole genome shotgun (WGS) entry which is preliminary data.</text>
</comment>
<dbReference type="InterPro" id="IPR011712">
    <property type="entry name" value="Sig_transdc_His_kin_sub3_dim/P"/>
</dbReference>
<dbReference type="AlphaFoldDB" id="A0A5M9J211"/>
<dbReference type="CDD" id="cd19408">
    <property type="entry name" value="NarX_NarQ_sensor"/>
    <property type="match status" value="1"/>
</dbReference>
<dbReference type="GO" id="GO:0000155">
    <property type="term" value="F:phosphorelay sensor kinase activity"/>
    <property type="evidence" value="ECO:0007669"/>
    <property type="project" value="UniProtKB-UniRule"/>
</dbReference>
<dbReference type="GO" id="GO:0005524">
    <property type="term" value="F:ATP binding"/>
    <property type="evidence" value="ECO:0007669"/>
    <property type="project" value="UniProtKB-UniRule"/>
</dbReference>
<dbReference type="Proteomes" id="UP000323425">
    <property type="component" value="Unassembled WGS sequence"/>
</dbReference>
<dbReference type="PIRSF" id="PIRSF003167">
    <property type="entry name" value="STHK_NarX/NarQ"/>
    <property type="match status" value="1"/>
</dbReference>
<evidence type="ECO:0000313" key="17">
    <source>
        <dbReference type="EMBL" id="KAA8562199.1"/>
    </source>
</evidence>
<dbReference type="PANTHER" id="PTHR24421:SF10">
    <property type="entry name" value="NITRATE_NITRITE SENSOR PROTEIN NARQ"/>
    <property type="match status" value="1"/>
</dbReference>
<dbReference type="Gene3D" id="3.30.565.10">
    <property type="entry name" value="Histidine kinase-like ATPase, C-terminal domain"/>
    <property type="match status" value="1"/>
</dbReference>
<dbReference type="InterPro" id="IPR016380">
    <property type="entry name" value="Sig_transdc_His_kin_NarX/NarQ"/>
</dbReference>
<reference evidence="17 18" key="1">
    <citation type="journal article" date="2018" name="Plant Biotechnol. Rep.">
        <title>Diversity and antifungal activity of endophytic bacteria associated with Panax ginseng seedlings.</title>
        <authorList>
            <person name="Park J.M."/>
            <person name="Hong C.E."/>
            <person name="Jo S.H."/>
        </authorList>
    </citation>
    <scope>NUCLEOTIDE SEQUENCE [LARGE SCALE GENOMIC DNA]</scope>
    <source>
        <strain evidence="17 18">PgKB38</strain>
    </source>
</reference>
<evidence type="ECO:0000256" key="11">
    <source>
        <dbReference type="ARBA" id="ARBA00022989"/>
    </source>
</evidence>
<keyword evidence="3 14" id="KW-1003">Cell membrane</keyword>
<evidence type="ECO:0000256" key="4">
    <source>
        <dbReference type="ARBA" id="ARBA00022519"/>
    </source>
</evidence>
<dbReference type="InterPro" id="IPR003660">
    <property type="entry name" value="HAMP_dom"/>
</dbReference>
<evidence type="ECO:0000256" key="9">
    <source>
        <dbReference type="ARBA" id="ARBA00022777"/>
    </source>
</evidence>
<dbReference type="SUPFAM" id="SSF158472">
    <property type="entry name" value="HAMP domain-like"/>
    <property type="match status" value="1"/>
</dbReference>
<evidence type="ECO:0000256" key="14">
    <source>
        <dbReference type="PIRNR" id="PIRNR003167"/>
    </source>
</evidence>
<keyword evidence="7 15" id="KW-0812">Transmembrane</keyword>
<accession>A0A5M9J211</accession>
<keyword evidence="9 14" id="KW-0418">Kinase</keyword>
<evidence type="ECO:0000256" key="7">
    <source>
        <dbReference type="ARBA" id="ARBA00022692"/>
    </source>
</evidence>
<keyword evidence="4 14" id="KW-0997">Cell inner membrane</keyword>
<evidence type="ECO:0000256" key="15">
    <source>
        <dbReference type="SAM" id="Phobius"/>
    </source>
</evidence>
<evidence type="ECO:0000256" key="10">
    <source>
        <dbReference type="ARBA" id="ARBA00022840"/>
    </source>
</evidence>
<organism evidence="17 18">
    <name type="scientific">Pseudomonas extremaustralis</name>
    <dbReference type="NCBI Taxonomy" id="359110"/>
    <lineage>
        <taxon>Bacteria</taxon>
        <taxon>Pseudomonadati</taxon>
        <taxon>Pseudomonadota</taxon>
        <taxon>Gammaproteobacteria</taxon>
        <taxon>Pseudomonadales</taxon>
        <taxon>Pseudomonadaceae</taxon>
        <taxon>Pseudomonas</taxon>
    </lineage>
</organism>
<gene>
    <name evidence="17" type="primary">narQ_2</name>
    <name evidence="17" type="ORF">FX985_02265</name>
</gene>
<comment type="catalytic activity">
    <reaction evidence="1 14">
        <text>ATP + protein L-histidine = ADP + protein N-phospho-L-histidine.</text>
        <dbReference type="EC" id="2.7.13.3"/>
    </reaction>
</comment>
<keyword evidence="8 14" id="KW-0547">Nucleotide-binding</keyword>
<dbReference type="InterPro" id="IPR042295">
    <property type="entry name" value="NarX-like_N_sf"/>
</dbReference>
<feature type="transmembrane region" description="Helical" evidence="15">
    <location>
        <begin position="63"/>
        <end position="87"/>
    </location>
</feature>
<dbReference type="Pfam" id="PF07730">
    <property type="entry name" value="HisKA_3"/>
    <property type="match status" value="1"/>
</dbReference>